<evidence type="ECO:0000256" key="5">
    <source>
        <dbReference type="ARBA" id="ARBA00039120"/>
    </source>
</evidence>
<evidence type="ECO:0000256" key="15">
    <source>
        <dbReference type="ARBA" id="ARBA00048177"/>
    </source>
</evidence>
<comment type="catalytic activity">
    <reaction evidence="14">
        <text>N-terminal L-methionyl-L-asparaginyl-[protein] + acetyl-CoA = N-terminal N(alpha)-acetyl-L-methionyl-L-asparaginyl-[protein] + CoA + H(+)</text>
        <dbReference type="Rhea" id="RHEA:50484"/>
        <dbReference type="Rhea" id="RHEA-COMP:12694"/>
        <dbReference type="Rhea" id="RHEA-COMP:12695"/>
        <dbReference type="ChEBI" id="CHEBI:15378"/>
        <dbReference type="ChEBI" id="CHEBI:57287"/>
        <dbReference type="ChEBI" id="CHEBI:57288"/>
        <dbReference type="ChEBI" id="CHEBI:133356"/>
        <dbReference type="ChEBI" id="CHEBI:133358"/>
        <dbReference type="EC" id="2.3.1.254"/>
    </reaction>
</comment>
<evidence type="ECO:0000256" key="8">
    <source>
        <dbReference type="ARBA" id="ARBA00042295"/>
    </source>
</evidence>
<dbReference type="GO" id="GO:0031416">
    <property type="term" value="C:NatB complex"/>
    <property type="evidence" value="ECO:0007669"/>
    <property type="project" value="TreeGrafter"/>
</dbReference>
<accession>A0AAU9FDM9</accession>
<comment type="function">
    <text evidence="12">Catalytic subunit of the NatB complex which catalyzes acetylation of the N-terminal methionine residues of peptides beginning with Met-Asp, Met-Glu, Met-Asn and Met-Gln. Proteins with cell cycle functions are overrepresented in the pool of NatB substrates. Required for maintaining the structure and function of actomyosin fibers and for proper cellular migration.</text>
</comment>
<dbReference type="Pfam" id="PF00583">
    <property type="entry name" value="Acetyltransf_1"/>
    <property type="match status" value="1"/>
</dbReference>
<evidence type="ECO:0000313" key="18">
    <source>
        <dbReference type="EMBL" id="BFF93803.1"/>
    </source>
</evidence>
<evidence type="ECO:0000256" key="2">
    <source>
        <dbReference type="ARBA" id="ARBA00023315"/>
    </source>
</evidence>
<dbReference type="InterPro" id="IPR000182">
    <property type="entry name" value="GNAT_dom"/>
</dbReference>
<gene>
    <name evidence="18" type="ORF">DMAD_11580</name>
</gene>
<dbReference type="GO" id="GO:0120518">
    <property type="term" value="F:protein N-terminal-methionine acetyltransferase activity"/>
    <property type="evidence" value="ECO:0007669"/>
    <property type="project" value="UniProtKB-EC"/>
</dbReference>
<evidence type="ECO:0000256" key="7">
    <source>
        <dbReference type="ARBA" id="ARBA00041220"/>
    </source>
</evidence>
<organism evidence="18 19">
    <name type="scientific">Drosophila madeirensis</name>
    <name type="common">Fruit fly</name>
    <dbReference type="NCBI Taxonomy" id="30013"/>
    <lineage>
        <taxon>Eukaryota</taxon>
        <taxon>Metazoa</taxon>
        <taxon>Ecdysozoa</taxon>
        <taxon>Arthropoda</taxon>
        <taxon>Hexapoda</taxon>
        <taxon>Insecta</taxon>
        <taxon>Pterygota</taxon>
        <taxon>Neoptera</taxon>
        <taxon>Endopterygota</taxon>
        <taxon>Diptera</taxon>
        <taxon>Brachycera</taxon>
        <taxon>Muscomorpha</taxon>
        <taxon>Ephydroidea</taxon>
        <taxon>Drosophilidae</taxon>
        <taxon>Drosophila</taxon>
        <taxon>Sophophora</taxon>
    </lineage>
</organism>
<dbReference type="InterPro" id="IPR016181">
    <property type="entry name" value="Acyl_CoA_acyltransferase"/>
</dbReference>
<evidence type="ECO:0000256" key="10">
    <source>
        <dbReference type="ARBA" id="ARBA00042723"/>
    </source>
</evidence>
<evidence type="ECO:0000256" key="3">
    <source>
        <dbReference type="ARBA" id="ARBA00025786"/>
    </source>
</evidence>
<dbReference type="PANTHER" id="PTHR45910:SF1">
    <property type="entry name" value="N-ALPHA-ACETYLTRANSFERASE 20"/>
    <property type="match status" value="1"/>
</dbReference>
<dbReference type="PROSITE" id="PS51186">
    <property type="entry name" value="GNAT"/>
    <property type="match status" value="1"/>
</dbReference>
<dbReference type="Proteomes" id="UP001500889">
    <property type="component" value="Chromosome U"/>
</dbReference>
<dbReference type="Gene3D" id="3.40.630.30">
    <property type="match status" value="1"/>
</dbReference>
<comment type="catalytic activity">
    <reaction evidence="13">
        <text>N-terminal L-methionyl-L-aspartyl-[protein] + acetyl-CoA = N-terminal N(alpha)-acetyl-L-methionyl-L-aspartyl-[protein] + CoA + H(+)</text>
        <dbReference type="Rhea" id="RHEA:50480"/>
        <dbReference type="Rhea" id="RHEA-COMP:12692"/>
        <dbReference type="Rhea" id="RHEA-COMP:12693"/>
        <dbReference type="ChEBI" id="CHEBI:15378"/>
        <dbReference type="ChEBI" id="CHEBI:57287"/>
        <dbReference type="ChEBI" id="CHEBI:57288"/>
        <dbReference type="ChEBI" id="CHEBI:133045"/>
        <dbReference type="ChEBI" id="CHEBI:133063"/>
        <dbReference type="EC" id="2.3.1.254"/>
    </reaction>
</comment>
<evidence type="ECO:0000256" key="13">
    <source>
        <dbReference type="ARBA" id="ARBA00047385"/>
    </source>
</evidence>
<feature type="domain" description="N-acetyltransferase" evidence="17">
    <location>
        <begin position="2"/>
        <end position="161"/>
    </location>
</feature>
<dbReference type="PANTHER" id="PTHR45910">
    <property type="entry name" value="N-ALPHA-ACETYLTRANSFERASE 20"/>
    <property type="match status" value="1"/>
</dbReference>
<name>A0AAU9FDM9_DROMD</name>
<protein>
    <recommendedName>
        <fullName evidence="6">N-alpha-acetyltransferase 20</fullName>
        <ecNumber evidence="5">2.3.1.254</ecNumber>
    </recommendedName>
    <alternativeName>
        <fullName evidence="10">Methionine N-acetyltransferase</fullName>
    </alternativeName>
    <alternativeName>
        <fullName evidence="7">N-acetyltransferase 5</fullName>
    </alternativeName>
    <alternativeName>
        <fullName evidence="11">N-terminal acetyltransferase B complex catalytic subunit NAA20</fullName>
    </alternativeName>
    <alternativeName>
        <fullName evidence="9">N-terminal acetyltransferase B complex catalytic subunit NAT5</fullName>
    </alternativeName>
    <alternativeName>
        <fullName evidence="8">NatB catalytic subunit</fullName>
    </alternativeName>
</protein>
<evidence type="ECO:0000256" key="1">
    <source>
        <dbReference type="ARBA" id="ARBA00022679"/>
    </source>
</evidence>
<evidence type="ECO:0000256" key="9">
    <source>
        <dbReference type="ARBA" id="ARBA00042702"/>
    </source>
</evidence>
<evidence type="ECO:0000256" key="16">
    <source>
        <dbReference type="ARBA" id="ARBA00048890"/>
    </source>
</evidence>
<comment type="catalytic activity">
    <reaction evidence="15">
        <text>N-terminal L-methionyl-L-glutaminyl-[protein] + acetyl-CoA = N-terminal N(alpha)-acetyl-L-methionyl-L-glutaminyl-[protein] + CoA + H(+)</text>
        <dbReference type="Rhea" id="RHEA:50492"/>
        <dbReference type="Rhea" id="RHEA-COMP:12698"/>
        <dbReference type="Rhea" id="RHEA-COMP:12699"/>
        <dbReference type="ChEBI" id="CHEBI:15378"/>
        <dbReference type="ChEBI" id="CHEBI:57287"/>
        <dbReference type="ChEBI" id="CHEBI:57288"/>
        <dbReference type="ChEBI" id="CHEBI:133361"/>
        <dbReference type="ChEBI" id="CHEBI:133362"/>
        <dbReference type="EC" id="2.3.1.254"/>
    </reaction>
</comment>
<evidence type="ECO:0000256" key="14">
    <source>
        <dbReference type="ARBA" id="ARBA00047402"/>
    </source>
</evidence>
<keyword evidence="1" id="KW-0808">Transferase</keyword>
<evidence type="ECO:0000256" key="4">
    <source>
        <dbReference type="ARBA" id="ARBA00038748"/>
    </source>
</evidence>
<evidence type="ECO:0000259" key="17">
    <source>
        <dbReference type="PROSITE" id="PS51186"/>
    </source>
</evidence>
<dbReference type="EC" id="2.3.1.254" evidence="5"/>
<keyword evidence="2" id="KW-0012">Acyltransferase</keyword>
<dbReference type="CDD" id="cd04301">
    <property type="entry name" value="NAT_SF"/>
    <property type="match status" value="1"/>
</dbReference>
<comment type="catalytic activity">
    <reaction evidence="16">
        <text>N-terminal L-methionyl-L-glutamyl-[protein] + acetyl-CoA = N-terminal N(alpha)-acetyl-L-methionyl-L-glutamyl-[protein] + CoA + H(+)</text>
        <dbReference type="Rhea" id="RHEA:50488"/>
        <dbReference type="Rhea" id="RHEA-COMP:12696"/>
        <dbReference type="Rhea" id="RHEA-COMP:12697"/>
        <dbReference type="ChEBI" id="CHEBI:15378"/>
        <dbReference type="ChEBI" id="CHEBI:57287"/>
        <dbReference type="ChEBI" id="CHEBI:57288"/>
        <dbReference type="ChEBI" id="CHEBI:133359"/>
        <dbReference type="ChEBI" id="CHEBI:133360"/>
        <dbReference type="EC" id="2.3.1.254"/>
    </reaction>
</comment>
<reference evidence="18 19" key="1">
    <citation type="submission" date="2024-02" db="EMBL/GenBank/DDBJ databases">
        <title>A chromosome-level genome assembly of Drosophila madeirensis, a fruit fly species endemic to Madeira island.</title>
        <authorList>
            <person name="Tomihara K."/>
            <person name="Llopart A."/>
            <person name="Yamamoto D."/>
        </authorList>
    </citation>
    <scope>NUCLEOTIDE SEQUENCE [LARGE SCALE GENOMIC DNA]</scope>
    <source>
        <strain evidence="18 19">RF1</strain>
    </source>
</reference>
<dbReference type="EMBL" id="AP029264">
    <property type="protein sequence ID" value="BFF93803.1"/>
    <property type="molecule type" value="Genomic_DNA"/>
</dbReference>
<comment type="subunit">
    <text evidence="4">Component of the N-terminal acetyltransferase B (NatB) complex which is composed of NAA20 and NAA25.</text>
</comment>
<dbReference type="AlphaFoldDB" id="A0AAU9FDM9"/>
<keyword evidence="19" id="KW-1185">Reference proteome</keyword>
<evidence type="ECO:0000313" key="19">
    <source>
        <dbReference type="Proteomes" id="UP001500889"/>
    </source>
</evidence>
<dbReference type="InterPro" id="IPR051646">
    <property type="entry name" value="NatB_acetyltransferase_subunit"/>
</dbReference>
<sequence length="201" mass="23623">MSTLRELVPADLFKFNSIVFDPFVEGYHMDFYLRKMIQNPKLCQVAVAPDGRLIGLLVSTHGVSKNEKFKNEIGKDFRPTYGHISLLAVAADYRRLGLATCLMGQFKEIVERNGDWYVDLYVRSSNVTAVQLYESLGFIKYCWLPFFYENEHGYELRMPLCRDVERKSLKGITKNRFYWLHQVLYALFKEFLKGLKALFFW</sequence>
<evidence type="ECO:0000256" key="11">
    <source>
        <dbReference type="ARBA" id="ARBA00042743"/>
    </source>
</evidence>
<comment type="similarity">
    <text evidence="3">Belongs to the acetyltransferase family. ARD1 subfamily.</text>
</comment>
<proteinExistence type="inferred from homology"/>
<dbReference type="SUPFAM" id="SSF55729">
    <property type="entry name" value="Acyl-CoA N-acyltransferases (Nat)"/>
    <property type="match status" value="1"/>
</dbReference>
<evidence type="ECO:0000256" key="6">
    <source>
        <dbReference type="ARBA" id="ARBA00039529"/>
    </source>
</evidence>
<evidence type="ECO:0000256" key="12">
    <source>
        <dbReference type="ARBA" id="ARBA00046112"/>
    </source>
</evidence>